<dbReference type="Proteomes" id="UP000295388">
    <property type="component" value="Unassembled WGS sequence"/>
</dbReference>
<name>A0A4R6IZY6_9ACTN</name>
<accession>A0A4R6IZY6</accession>
<sequence length="57" mass="6420">MKAFRIVVAACCDEVVSMRGDREHAVRSSRAYGLRIAVQAFAARWGSHPGFRDELRL</sequence>
<evidence type="ECO:0000313" key="2">
    <source>
        <dbReference type="Proteomes" id="UP000295388"/>
    </source>
</evidence>
<keyword evidence="2" id="KW-1185">Reference proteome</keyword>
<dbReference type="AlphaFoldDB" id="A0A4R6IZY6"/>
<dbReference type="EMBL" id="SNWQ01000056">
    <property type="protein sequence ID" value="TDO27526.1"/>
    <property type="molecule type" value="Genomic_DNA"/>
</dbReference>
<protein>
    <submittedName>
        <fullName evidence="1">Uncharacterized protein</fullName>
    </submittedName>
</protein>
<evidence type="ECO:0000313" key="1">
    <source>
        <dbReference type="EMBL" id="TDO27526.1"/>
    </source>
</evidence>
<organism evidence="1 2">
    <name type="scientific">Kribbella caucasensis</name>
    <dbReference type="NCBI Taxonomy" id="2512215"/>
    <lineage>
        <taxon>Bacteria</taxon>
        <taxon>Bacillati</taxon>
        <taxon>Actinomycetota</taxon>
        <taxon>Actinomycetes</taxon>
        <taxon>Propionibacteriales</taxon>
        <taxon>Kribbellaceae</taxon>
        <taxon>Kribbella</taxon>
    </lineage>
</organism>
<gene>
    <name evidence="1" type="ORF">EV643_15610</name>
</gene>
<comment type="caution">
    <text evidence="1">The sequence shown here is derived from an EMBL/GenBank/DDBJ whole genome shotgun (WGS) entry which is preliminary data.</text>
</comment>
<reference evidence="1 2" key="1">
    <citation type="submission" date="2019-03" db="EMBL/GenBank/DDBJ databases">
        <title>Genomic Encyclopedia of Type Strains, Phase III (KMG-III): the genomes of soil and plant-associated and newly described type strains.</title>
        <authorList>
            <person name="Whitman W."/>
        </authorList>
    </citation>
    <scope>NUCLEOTIDE SEQUENCE [LARGE SCALE GENOMIC DNA]</scope>
    <source>
        <strain evidence="1 2">VKM Ac-2527</strain>
    </source>
</reference>
<proteinExistence type="predicted"/>